<evidence type="ECO:0000313" key="2">
    <source>
        <dbReference type="Proteomes" id="UP000514462"/>
    </source>
</evidence>
<reference evidence="2" key="1">
    <citation type="submission" date="2020-06" db="EMBL/GenBank/DDBJ databases">
        <title>REHAB project genomes.</title>
        <authorList>
            <person name="Shaw L.P."/>
        </authorList>
    </citation>
    <scope>NUCLEOTIDE SEQUENCE [LARGE SCALE GENOMIC DNA]</scope>
    <source>
        <strain evidence="2">RHBSTW-00938</strain>
    </source>
</reference>
<organism evidence="1 2">
    <name type="scientific">Klebsiella aerogenes</name>
    <name type="common">Enterobacter aerogenes</name>
    <dbReference type="NCBI Taxonomy" id="548"/>
    <lineage>
        <taxon>Bacteria</taxon>
        <taxon>Pseudomonadati</taxon>
        <taxon>Pseudomonadota</taxon>
        <taxon>Gammaproteobacteria</taxon>
        <taxon>Enterobacterales</taxon>
        <taxon>Enterobacteriaceae</taxon>
        <taxon>Klebsiella/Raoultella group</taxon>
        <taxon>Klebsiella</taxon>
    </lineage>
</organism>
<sequence length="75" mass="8501">MREAKRIYRTDHDVLVNLQRSLDLMYCAQQILSNGDNNLQVYVHALVDVAAHLTQESTNALDLGEQNEQGVCNDE</sequence>
<dbReference type="Proteomes" id="UP000514462">
    <property type="component" value="Chromosome"/>
</dbReference>
<accession>A0AAP9QX05</accession>
<dbReference type="RefSeq" id="WP_182014385.1">
    <property type="nucleotide sequence ID" value="NZ_CP055904.1"/>
</dbReference>
<evidence type="ECO:0000313" key="1">
    <source>
        <dbReference type="EMBL" id="QMR40317.1"/>
    </source>
</evidence>
<proteinExistence type="predicted"/>
<gene>
    <name evidence="1" type="ORF">HV331_12850</name>
</gene>
<protein>
    <submittedName>
        <fullName evidence="1">Uncharacterized protein</fullName>
    </submittedName>
</protein>
<name>A0AAP9QX05_KLEAE</name>
<dbReference type="EMBL" id="CP055904">
    <property type="protein sequence ID" value="QMR40317.1"/>
    <property type="molecule type" value="Genomic_DNA"/>
</dbReference>
<dbReference type="AlphaFoldDB" id="A0AAP9QX05"/>